<dbReference type="EMBL" id="KI964702">
    <property type="protein sequence ID" value="EUC30417.1"/>
    <property type="molecule type" value="Genomic_DNA"/>
</dbReference>
<evidence type="ECO:0000313" key="2">
    <source>
        <dbReference type="Proteomes" id="UP000053841"/>
    </source>
</evidence>
<feature type="non-terminal residue" evidence="1">
    <location>
        <position position="1"/>
    </location>
</feature>
<sequence>QRISGQTPQLNNDSNNSLAINALSNTTSLVCPSPLQSQRRSTRNHPHKVLVSQSVKKLSHLLFTANIYCNIPPSTAKTSP</sequence>
<reference evidence="1 2" key="1">
    <citation type="journal article" date="2013" name="PLoS Genet.">
        <title>Comparative genome structure, secondary metabolite, and effector coding capacity across Cochliobolus pathogens.</title>
        <authorList>
            <person name="Condon B.J."/>
            <person name="Leng Y."/>
            <person name="Wu D."/>
            <person name="Bushley K.E."/>
            <person name="Ohm R.A."/>
            <person name="Otillar R."/>
            <person name="Martin J."/>
            <person name="Schackwitz W."/>
            <person name="Grimwood J."/>
            <person name="MohdZainudin N."/>
            <person name="Xue C."/>
            <person name="Wang R."/>
            <person name="Manning V.A."/>
            <person name="Dhillon B."/>
            <person name="Tu Z.J."/>
            <person name="Steffenson B.J."/>
            <person name="Salamov A."/>
            <person name="Sun H."/>
            <person name="Lowry S."/>
            <person name="LaButti K."/>
            <person name="Han J."/>
            <person name="Copeland A."/>
            <person name="Lindquist E."/>
            <person name="Barry K."/>
            <person name="Schmutz J."/>
            <person name="Baker S.E."/>
            <person name="Ciuffetti L.M."/>
            <person name="Grigoriev I.V."/>
            <person name="Zhong S."/>
            <person name="Turgeon B.G."/>
        </authorList>
    </citation>
    <scope>NUCLEOTIDE SEQUENCE [LARGE SCALE GENOMIC DNA]</scope>
    <source>
        <strain evidence="1 2">26-R-13</strain>
    </source>
</reference>
<dbReference type="Proteomes" id="UP000053841">
    <property type="component" value="Unassembled WGS sequence"/>
</dbReference>
<name>W6XS96_COCC2</name>
<keyword evidence="2" id="KW-1185">Reference proteome</keyword>
<evidence type="ECO:0000313" key="1">
    <source>
        <dbReference type="EMBL" id="EUC30417.1"/>
    </source>
</evidence>
<dbReference type="GeneID" id="19142898"/>
<proteinExistence type="predicted"/>
<dbReference type="KEGG" id="bze:COCCADRAFT_104024"/>
<dbReference type="RefSeq" id="XP_007715306.1">
    <property type="nucleotide sequence ID" value="XM_007717116.1"/>
</dbReference>
<dbReference type="HOGENOM" id="CLU_2596458_0_0_1"/>
<gene>
    <name evidence="1" type="ORF">COCCADRAFT_104024</name>
</gene>
<dbReference type="AlphaFoldDB" id="W6XS96"/>
<organism evidence="1 2">
    <name type="scientific">Cochliobolus carbonum (strain 26-R-13)</name>
    <name type="common">Maize leaf spot fungus</name>
    <name type="synonym">Bipolaris zeicola</name>
    <dbReference type="NCBI Taxonomy" id="930089"/>
    <lineage>
        <taxon>Eukaryota</taxon>
        <taxon>Fungi</taxon>
        <taxon>Dikarya</taxon>
        <taxon>Ascomycota</taxon>
        <taxon>Pezizomycotina</taxon>
        <taxon>Dothideomycetes</taxon>
        <taxon>Pleosporomycetidae</taxon>
        <taxon>Pleosporales</taxon>
        <taxon>Pleosporineae</taxon>
        <taxon>Pleosporaceae</taxon>
        <taxon>Bipolaris</taxon>
    </lineage>
</organism>
<protein>
    <submittedName>
        <fullName evidence="1">Uncharacterized protein</fullName>
    </submittedName>
</protein>
<accession>W6XS96</accession>